<reference evidence="1 2" key="1">
    <citation type="submission" date="2015-07" db="EMBL/GenBank/DDBJ databases">
        <title>Emmonsia species relationships and genome sequence.</title>
        <authorList>
            <consortium name="The Broad Institute Genomics Platform"/>
            <person name="Cuomo C.A."/>
            <person name="Munoz J.F."/>
            <person name="Imamovic A."/>
            <person name="Priest M.E."/>
            <person name="Young S."/>
            <person name="Clay O.K."/>
            <person name="McEwen J.G."/>
        </authorList>
    </citation>
    <scope>NUCLEOTIDE SEQUENCE [LARGE SCALE GENOMIC DNA]</scope>
    <source>
        <strain evidence="1 2">UAMH 9510</strain>
    </source>
</reference>
<sequence>MDFTDVDVTEITFKEQLAKRDYCMVFLVVIRGEACVMKVHHGQGPKQPWDSKIRETNIFKCESTAYRRLTHTGVCGRGITPQFYRTIENIDPTRCLPHLEPFVKDEYPPTGIFLEYIPNMKELSWTNYNEKMMQNFVDGLNTIHDKLVYHDDVHPRNLMTVEGDPERAIWIDFDRAQTFDGELTERQQGWIAFEKKLMAEVADTMKHDFVTGKFDKTRQYYR</sequence>
<accession>A0A1J9QT21</accession>
<dbReference type="VEuPathDB" id="FungiDB:AJ78_01540"/>
<name>A0A1J9QT21_9EURO</name>
<dbReference type="AlphaFoldDB" id="A0A1J9QT21"/>
<proteinExistence type="predicted"/>
<organism evidence="1 2">
    <name type="scientific">Emergomyces pasteurianus Ep9510</name>
    <dbReference type="NCBI Taxonomy" id="1447872"/>
    <lineage>
        <taxon>Eukaryota</taxon>
        <taxon>Fungi</taxon>
        <taxon>Dikarya</taxon>
        <taxon>Ascomycota</taxon>
        <taxon>Pezizomycotina</taxon>
        <taxon>Eurotiomycetes</taxon>
        <taxon>Eurotiomycetidae</taxon>
        <taxon>Onygenales</taxon>
        <taxon>Ajellomycetaceae</taxon>
        <taxon>Emergomyces</taxon>
    </lineage>
</organism>
<dbReference type="SUPFAM" id="SSF56112">
    <property type="entry name" value="Protein kinase-like (PK-like)"/>
    <property type="match status" value="1"/>
</dbReference>
<evidence type="ECO:0000313" key="1">
    <source>
        <dbReference type="EMBL" id="OJD18421.1"/>
    </source>
</evidence>
<evidence type="ECO:0008006" key="3">
    <source>
        <dbReference type="Google" id="ProtNLM"/>
    </source>
</evidence>
<dbReference type="InterPro" id="IPR011009">
    <property type="entry name" value="Kinase-like_dom_sf"/>
</dbReference>
<protein>
    <recommendedName>
        <fullName evidence="3">Protein kinase domain-containing protein</fullName>
    </recommendedName>
</protein>
<dbReference type="OrthoDB" id="4185642at2759"/>
<dbReference type="EMBL" id="LGRN01000035">
    <property type="protein sequence ID" value="OJD18421.1"/>
    <property type="molecule type" value="Genomic_DNA"/>
</dbReference>
<dbReference type="Gene3D" id="1.10.510.10">
    <property type="entry name" value="Transferase(Phosphotransferase) domain 1"/>
    <property type="match status" value="1"/>
</dbReference>
<keyword evidence="2" id="KW-1185">Reference proteome</keyword>
<gene>
    <name evidence="1" type="ORF">AJ78_01540</name>
</gene>
<comment type="caution">
    <text evidence="1">The sequence shown here is derived from an EMBL/GenBank/DDBJ whole genome shotgun (WGS) entry which is preliminary data.</text>
</comment>
<evidence type="ECO:0000313" key="2">
    <source>
        <dbReference type="Proteomes" id="UP000182235"/>
    </source>
</evidence>
<dbReference type="Proteomes" id="UP000182235">
    <property type="component" value="Unassembled WGS sequence"/>
</dbReference>